<reference evidence="12 13" key="1">
    <citation type="journal article" date="2016" name="Mol. Biol. Evol.">
        <title>Comparative Genomics of Early-Diverging Mushroom-Forming Fungi Provides Insights into the Origins of Lignocellulose Decay Capabilities.</title>
        <authorList>
            <person name="Nagy L.G."/>
            <person name="Riley R."/>
            <person name="Tritt A."/>
            <person name="Adam C."/>
            <person name="Daum C."/>
            <person name="Floudas D."/>
            <person name="Sun H."/>
            <person name="Yadav J.S."/>
            <person name="Pangilinan J."/>
            <person name="Larsson K.H."/>
            <person name="Matsuura K."/>
            <person name="Barry K."/>
            <person name="Labutti K."/>
            <person name="Kuo R."/>
            <person name="Ohm R.A."/>
            <person name="Bhattacharya S.S."/>
            <person name="Shirouzu T."/>
            <person name="Yoshinaga Y."/>
            <person name="Martin F.M."/>
            <person name="Grigoriev I.V."/>
            <person name="Hibbett D.S."/>
        </authorList>
    </citation>
    <scope>NUCLEOTIDE SEQUENCE [LARGE SCALE GENOMIC DNA]</scope>
    <source>
        <strain evidence="12 13">HHB9708</strain>
    </source>
</reference>
<sequence>MVVTSDRGQVIFRYDLDHIEPDEDRAVDAVFLHNRSTADRFYAVHPEDLESARLPAFEAYLQIGYRMHEFYGLREPRPARRATLPTSDQPPDSNLPAILGQLLNTLDDRLNDRFTSLRDSIFLALRQTMQTLPPSRPLSALDGSLSRPLDLNIDATRLTLLRRYLIDVNRYSPTMLKDFNPGFRSLEQAQLVDHLLHVRGHLVCVLPTGGGKSMGPAAAAYAFEKVPGIVIMLSPFVALMDNAYHDLRRVAPTARFGRDSWQSFTTKILLISLEHLTDPKNLRQLMTLRGQIKYIFLDEVHEVLINNAFRTLFNELQQLVSLACPIVMMSATLPPTSVQPLLNRLNIAHATVIRKPVTSRPEIRYATHKVSTEDLESCLSEFIDQHPCDTDERGIVICSTKKQLIALAKKHNGLAYHSDLSRDERELAAAQWHAGVLPSHRIMFATKGFGVGVNDKRVRFVVFAGAPQHMIDFDQPAGRAGRDGKPCHVVVFWDSLPRRFSSSDPDELEHGGYEAFCRLLTNSTECIRWERGKHIDGGGITCTSMTGDHLQICDRCLALSLSNPDFVAIAESMHSMDLTTESVPPHTQSVDKLPQPDLRQVVVRQALPAQASSSSTPIGLDTDDLFSPVKPGSMTSDSHSSQPTTLVASQSPSRSQVSKSIPVIRTSSGSTPGAPGSPTFSEALKRTVSQAHITPRKSDKRLKHSIPSPRPPNSSIPPPPRSPTPLRRSTALTTMSQYLPNNQPIPFRPQSTASSSTTVLPVIPIAHAFPPLTRLPLQVPTIPKPTHTLPPTAKTLSLRDKLTIERKAEFDEAVLRIVAETSDAAQAFRKTDWAYGCALEFVLTSYGSGCLTIRARGHR</sequence>
<dbReference type="GO" id="GO:0009378">
    <property type="term" value="F:four-way junction helicase activity"/>
    <property type="evidence" value="ECO:0007669"/>
    <property type="project" value="TreeGrafter"/>
</dbReference>
<dbReference type="GO" id="GO:0005634">
    <property type="term" value="C:nucleus"/>
    <property type="evidence" value="ECO:0007669"/>
    <property type="project" value="TreeGrafter"/>
</dbReference>
<keyword evidence="12" id="KW-0378">Hydrolase</keyword>
<protein>
    <recommendedName>
        <fullName evidence="8">DNA 3'-5' helicase</fullName>
        <ecNumber evidence="8">5.6.2.4</ecNumber>
    </recommendedName>
</protein>
<organism evidence="12 13">
    <name type="scientific">Sistotremastrum niveocremeum HHB9708</name>
    <dbReference type="NCBI Taxonomy" id="1314777"/>
    <lineage>
        <taxon>Eukaryota</taxon>
        <taxon>Fungi</taxon>
        <taxon>Dikarya</taxon>
        <taxon>Basidiomycota</taxon>
        <taxon>Agaricomycotina</taxon>
        <taxon>Agaricomycetes</taxon>
        <taxon>Sistotremastrales</taxon>
        <taxon>Sistotremastraceae</taxon>
        <taxon>Sertulicium</taxon>
        <taxon>Sertulicium niveocremeum</taxon>
    </lineage>
</organism>
<dbReference type="GO" id="GO:0005737">
    <property type="term" value="C:cytoplasm"/>
    <property type="evidence" value="ECO:0007669"/>
    <property type="project" value="TreeGrafter"/>
</dbReference>
<dbReference type="SMART" id="SM00487">
    <property type="entry name" value="DEXDc"/>
    <property type="match status" value="1"/>
</dbReference>
<dbReference type="GO" id="GO:0005694">
    <property type="term" value="C:chromosome"/>
    <property type="evidence" value="ECO:0007669"/>
    <property type="project" value="TreeGrafter"/>
</dbReference>
<dbReference type="PANTHER" id="PTHR13710:SF153">
    <property type="entry name" value="RECQ-LIKE DNA HELICASE BLM"/>
    <property type="match status" value="1"/>
</dbReference>
<dbReference type="STRING" id="1314777.A0A164NLM0"/>
<dbReference type="InterPro" id="IPR011545">
    <property type="entry name" value="DEAD/DEAH_box_helicase_dom"/>
</dbReference>
<feature type="domain" description="Helicase ATP-binding" evidence="10">
    <location>
        <begin position="193"/>
        <end position="351"/>
    </location>
</feature>
<keyword evidence="6" id="KW-0539">Nucleus</keyword>
<dbReference type="GO" id="GO:0005524">
    <property type="term" value="F:ATP binding"/>
    <property type="evidence" value="ECO:0007669"/>
    <property type="project" value="UniProtKB-KW"/>
</dbReference>
<dbReference type="InterPro" id="IPR014001">
    <property type="entry name" value="Helicase_ATP-bd"/>
</dbReference>
<accession>A0A164NLM0</accession>
<dbReference type="EC" id="5.6.2.4" evidence="8"/>
<keyword evidence="5" id="KW-0413">Isomerase</keyword>
<dbReference type="Proteomes" id="UP000076722">
    <property type="component" value="Unassembled WGS sequence"/>
</dbReference>
<evidence type="ECO:0000256" key="7">
    <source>
        <dbReference type="ARBA" id="ARBA00034617"/>
    </source>
</evidence>
<dbReference type="OrthoDB" id="2507344at2759"/>
<proteinExistence type="inferred from homology"/>
<dbReference type="GO" id="GO:0016787">
    <property type="term" value="F:hydrolase activity"/>
    <property type="evidence" value="ECO:0007669"/>
    <property type="project" value="UniProtKB-KW"/>
</dbReference>
<feature type="compositionally biased region" description="Basic residues" evidence="9">
    <location>
        <begin position="694"/>
        <end position="704"/>
    </location>
</feature>
<feature type="domain" description="Helicase C-terminal" evidence="11">
    <location>
        <begin position="382"/>
        <end position="524"/>
    </location>
</feature>
<dbReference type="SMART" id="SM00490">
    <property type="entry name" value="HELICc"/>
    <property type="match status" value="1"/>
</dbReference>
<dbReference type="SUPFAM" id="SSF52540">
    <property type="entry name" value="P-loop containing nucleoside triphosphate hydrolases"/>
    <property type="match status" value="1"/>
</dbReference>
<dbReference type="Gene3D" id="3.40.50.300">
    <property type="entry name" value="P-loop containing nucleotide triphosphate hydrolases"/>
    <property type="match status" value="2"/>
</dbReference>
<feature type="region of interest" description="Disordered" evidence="9">
    <location>
        <begin position="608"/>
        <end position="727"/>
    </location>
</feature>
<evidence type="ECO:0000256" key="2">
    <source>
        <dbReference type="ARBA" id="ARBA00022741"/>
    </source>
</evidence>
<dbReference type="PANTHER" id="PTHR13710">
    <property type="entry name" value="DNA HELICASE RECQ FAMILY MEMBER"/>
    <property type="match status" value="1"/>
</dbReference>
<feature type="compositionally biased region" description="Polar residues" evidence="9">
    <location>
        <begin position="633"/>
        <end position="648"/>
    </location>
</feature>
<dbReference type="Pfam" id="PF00270">
    <property type="entry name" value="DEAD"/>
    <property type="match status" value="1"/>
</dbReference>
<comment type="catalytic activity">
    <reaction evidence="7">
        <text>Couples ATP hydrolysis with the unwinding of duplex DNA by translocating in the 3'-5' direction.</text>
        <dbReference type="EC" id="5.6.2.4"/>
    </reaction>
</comment>
<keyword evidence="4" id="KW-0238">DNA-binding</keyword>
<evidence type="ECO:0000313" key="13">
    <source>
        <dbReference type="Proteomes" id="UP000076722"/>
    </source>
</evidence>
<dbReference type="EMBL" id="KV419443">
    <property type="protein sequence ID" value="KZS87824.1"/>
    <property type="molecule type" value="Genomic_DNA"/>
</dbReference>
<evidence type="ECO:0000313" key="12">
    <source>
        <dbReference type="EMBL" id="KZS87824.1"/>
    </source>
</evidence>
<keyword evidence="2" id="KW-0547">Nucleotide-binding</keyword>
<dbReference type="AlphaFoldDB" id="A0A164NLM0"/>
<name>A0A164NLM0_9AGAM</name>
<gene>
    <name evidence="12" type="ORF">SISNIDRAFT_470585</name>
</gene>
<dbReference type="InterPro" id="IPR001650">
    <property type="entry name" value="Helicase_C-like"/>
</dbReference>
<dbReference type="PROSITE" id="PS51192">
    <property type="entry name" value="HELICASE_ATP_BIND_1"/>
    <property type="match status" value="1"/>
</dbReference>
<dbReference type="GO" id="GO:0000724">
    <property type="term" value="P:double-strand break repair via homologous recombination"/>
    <property type="evidence" value="ECO:0007669"/>
    <property type="project" value="TreeGrafter"/>
</dbReference>
<feature type="compositionally biased region" description="Pro residues" evidence="9">
    <location>
        <begin position="708"/>
        <end position="723"/>
    </location>
</feature>
<dbReference type="InterPro" id="IPR027417">
    <property type="entry name" value="P-loop_NTPase"/>
</dbReference>
<evidence type="ECO:0000256" key="5">
    <source>
        <dbReference type="ARBA" id="ARBA00023235"/>
    </source>
</evidence>
<keyword evidence="13" id="KW-1185">Reference proteome</keyword>
<dbReference type="GO" id="GO:0043138">
    <property type="term" value="F:3'-5' DNA helicase activity"/>
    <property type="evidence" value="ECO:0007669"/>
    <property type="project" value="UniProtKB-EC"/>
</dbReference>
<feature type="compositionally biased region" description="Low complexity" evidence="9">
    <location>
        <begin position="649"/>
        <end position="681"/>
    </location>
</feature>
<keyword evidence="3" id="KW-0067">ATP-binding</keyword>
<dbReference type="PROSITE" id="PS51194">
    <property type="entry name" value="HELICASE_CTER"/>
    <property type="match status" value="1"/>
</dbReference>
<evidence type="ECO:0000256" key="8">
    <source>
        <dbReference type="ARBA" id="ARBA00034808"/>
    </source>
</evidence>
<evidence type="ECO:0000259" key="10">
    <source>
        <dbReference type="PROSITE" id="PS51192"/>
    </source>
</evidence>
<evidence type="ECO:0000256" key="9">
    <source>
        <dbReference type="SAM" id="MobiDB-lite"/>
    </source>
</evidence>
<evidence type="ECO:0000256" key="6">
    <source>
        <dbReference type="ARBA" id="ARBA00023242"/>
    </source>
</evidence>
<evidence type="ECO:0000256" key="3">
    <source>
        <dbReference type="ARBA" id="ARBA00022840"/>
    </source>
</evidence>
<comment type="similarity">
    <text evidence="1">Belongs to the helicase family. RecQ subfamily.</text>
</comment>
<dbReference type="Pfam" id="PF00271">
    <property type="entry name" value="Helicase_C"/>
    <property type="match status" value="1"/>
</dbReference>
<evidence type="ECO:0000256" key="4">
    <source>
        <dbReference type="ARBA" id="ARBA00023125"/>
    </source>
</evidence>
<evidence type="ECO:0000256" key="1">
    <source>
        <dbReference type="ARBA" id="ARBA00005446"/>
    </source>
</evidence>
<evidence type="ECO:0000259" key="11">
    <source>
        <dbReference type="PROSITE" id="PS51194"/>
    </source>
</evidence>
<dbReference type="GO" id="GO:0003677">
    <property type="term" value="F:DNA binding"/>
    <property type="evidence" value="ECO:0007669"/>
    <property type="project" value="UniProtKB-KW"/>
</dbReference>